<dbReference type="AlphaFoldDB" id="A0A0K1TP72"/>
<dbReference type="GO" id="GO:0005829">
    <property type="term" value="C:cytosol"/>
    <property type="evidence" value="ECO:0007669"/>
    <property type="project" value="TreeGrafter"/>
</dbReference>
<sequence>MPNIMLGPMRVDGAYEGEQLTRRMGIEIVTCEPGLVVGTMPISGNRQPVGILHGGANAVLAETLGSLAALLHAGPGGNAVGVDLSCTHHRWVSSGTVTGVCRPLGERQAMASYEIVITDDSGNRTCTARLTCAVRRGPGGRTAPRRRPPQDQPRRTEHR</sequence>
<dbReference type="EMBL" id="KP823601">
    <property type="protein sequence ID" value="AKV89128.1"/>
    <property type="molecule type" value="Genomic_DNA"/>
</dbReference>
<accession>A0A0K1TP72</accession>
<evidence type="ECO:0000256" key="2">
    <source>
        <dbReference type="ARBA" id="ARBA00022801"/>
    </source>
</evidence>
<organism evidence="5">
    <name type="scientific">Streptomyces rochei</name>
    <name type="common">Streptomyces parvullus</name>
    <dbReference type="NCBI Taxonomy" id="1928"/>
    <lineage>
        <taxon>Bacteria</taxon>
        <taxon>Bacillati</taxon>
        <taxon>Actinomycetota</taxon>
        <taxon>Actinomycetes</taxon>
        <taxon>Kitasatosporales</taxon>
        <taxon>Streptomycetaceae</taxon>
        <taxon>Streptomyces</taxon>
        <taxon>Streptomyces rochei group</taxon>
    </lineage>
</organism>
<reference evidence="5" key="1">
    <citation type="submission" date="2015-02" db="EMBL/GenBank/DDBJ databases">
        <title>Discovery of a novel antibiotic invisible to genome mining, by efficient functional screening of genomic libraries.</title>
        <authorList>
            <person name="Xu M."/>
            <person name="Wang Y."/>
            <person name="Zhao Z."/>
            <person name="Xu L."/>
            <person name="Chen X."/>
            <person name="Gao G."/>
            <person name="Han D."/>
            <person name="Liu L."/>
            <person name="Huang S.-X."/>
            <person name="He X."/>
            <person name="Lin S."/>
            <person name="Kang Q."/>
            <person name="Ou H.-Y."/>
            <person name="Zhou H."/>
            <person name="Pang X."/>
            <person name="Deng Z."/>
            <person name="Tao M."/>
        </authorList>
    </citation>
    <scope>NUCLEOTIDE SEQUENCE</scope>
    <source>
        <strain evidence="5">Sal35</strain>
    </source>
</reference>
<comment type="similarity">
    <text evidence="1">Belongs to the thioesterase PaaI family.</text>
</comment>
<dbReference type="CDD" id="cd03443">
    <property type="entry name" value="PaaI_thioesterase"/>
    <property type="match status" value="1"/>
</dbReference>
<evidence type="ECO:0000256" key="3">
    <source>
        <dbReference type="SAM" id="MobiDB-lite"/>
    </source>
</evidence>
<name>A0A0K1TP72_STRRO</name>
<dbReference type="PANTHER" id="PTHR43240:SF5">
    <property type="entry name" value="1,4-DIHYDROXY-2-NAPHTHOYL-COA THIOESTERASE 1"/>
    <property type="match status" value="1"/>
</dbReference>
<dbReference type="GeneID" id="90944141"/>
<dbReference type="InterPro" id="IPR029069">
    <property type="entry name" value="HotDog_dom_sf"/>
</dbReference>
<dbReference type="InterPro" id="IPR003736">
    <property type="entry name" value="PAAI_dom"/>
</dbReference>
<dbReference type="NCBIfam" id="TIGR00369">
    <property type="entry name" value="unchar_dom_1"/>
    <property type="match status" value="1"/>
</dbReference>
<feature type="compositionally biased region" description="Basic and acidic residues" evidence="3">
    <location>
        <begin position="148"/>
        <end position="159"/>
    </location>
</feature>
<evidence type="ECO:0000259" key="4">
    <source>
        <dbReference type="Pfam" id="PF03061"/>
    </source>
</evidence>
<dbReference type="RefSeq" id="WP_019324856.1">
    <property type="nucleotide sequence ID" value="NZ_CP121271.1"/>
</dbReference>
<evidence type="ECO:0000313" key="5">
    <source>
        <dbReference type="EMBL" id="AKV89128.1"/>
    </source>
</evidence>
<keyword evidence="2" id="KW-0378">Hydrolase</keyword>
<dbReference type="InterPro" id="IPR006683">
    <property type="entry name" value="Thioestr_dom"/>
</dbReference>
<feature type="domain" description="Thioesterase" evidence="4">
    <location>
        <begin position="50"/>
        <end position="125"/>
    </location>
</feature>
<dbReference type="PANTHER" id="PTHR43240">
    <property type="entry name" value="1,4-DIHYDROXY-2-NAPHTHOYL-COA THIOESTERASE 1"/>
    <property type="match status" value="1"/>
</dbReference>
<dbReference type="Pfam" id="PF03061">
    <property type="entry name" value="4HBT"/>
    <property type="match status" value="1"/>
</dbReference>
<feature type="region of interest" description="Disordered" evidence="3">
    <location>
        <begin position="135"/>
        <end position="159"/>
    </location>
</feature>
<evidence type="ECO:0000256" key="1">
    <source>
        <dbReference type="ARBA" id="ARBA00008324"/>
    </source>
</evidence>
<proteinExistence type="inferred from homology"/>
<dbReference type="GO" id="GO:0061522">
    <property type="term" value="F:1,4-dihydroxy-2-naphthoyl-CoA thioesterase activity"/>
    <property type="evidence" value="ECO:0007669"/>
    <property type="project" value="TreeGrafter"/>
</dbReference>
<dbReference type="Gene3D" id="3.10.129.10">
    <property type="entry name" value="Hotdog Thioesterase"/>
    <property type="match status" value="1"/>
</dbReference>
<dbReference type="SUPFAM" id="SSF54637">
    <property type="entry name" value="Thioesterase/thiol ester dehydrase-isomerase"/>
    <property type="match status" value="1"/>
</dbReference>
<protein>
    <submittedName>
        <fullName evidence="5">Putative proofreading thioesterase</fullName>
    </submittedName>
</protein>